<accession>A0A058ZBW1</accession>
<feature type="transmembrane region" description="Helical" evidence="6">
    <location>
        <begin position="293"/>
        <end position="311"/>
    </location>
</feature>
<proteinExistence type="predicted"/>
<keyword evidence="2 6" id="KW-0812">Transmembrane</keyword>
<feature type="transmembrane region" description="Helical" evidence="6">
    <location>
        <begin position="194"/>
        <end position="215"/>
    </location>
</feature>
<dbReference type="InterPro" id="IPR050186">
    <property type="entry name" value="TPT_transporter"/>
</dbReference>
<feature type="transmembrane region" description="Helical" evidence="6">
    <location>
        <begin position="236"/>
        <end position="254"/>
    </location>
</feature>
<evidence type="ECO:0000256" key="5">
    <source>
        <dbReference type="SAM" id="MobiDB-lite"/>
    </source>
</evidence>
<feature type="region of interest" description="Disordered" evidence="5">
    <location>
        <begin position="1"/>
        <end position="71"/>
    </location>
</feature>
<dbReference type="RefSeq" id="XP_009493462.1">
    <property type="nucleotide sequence ID" value="XM_009495187.1"/>
</dbReference>
<evidence type="ECO:0000259" key="7">
    <source>
        <dbReference type="Pfam" id="PF03151"/>
    </source>
</evidence>
<dbReference type="GeneID" id="20526018"/>
<feature type="transmembrane region" description="Helical" evidence="6">
    <location>
        <begin position="165"/>
        <end position="182"/>
    </location>
</feature>
<keyword evidence="4 6" id="KW-0472">Membrane</keyword>
<dbReference type="Pfam" id="PF03151">
    <property type="entry name" value="TPT"/>
    <property type="match status" value="1"/>
</dbReference>
<protein>
    <recommendedName>
        <fullName evidence="7">Sugar phosphate transporter domain-containing protein</fullName>
    </recommendedName>
</protein>
<evidence type="ECO:0000313" key="9">
    <source>
        <dbReference type="Proteomes" id="UP000030693"/>
    </source>
</evidence>
<comment type="subcellular location">
    <subcellularLocation>
        <location evidence="1">Membrane</location>
        <topology evidence="1">Multi-pass membrane protein</topology>
    </subcellularLocation>
</comment>
<keyword evidence="9" id="KW-1185">Reference proteome</keyword>
<feature type="transmembrane region" description="Helical" evidence="6">
    <location>
        <begin position="391"/>
        <end position="411"/>
    </location>
</feature>
<dbReference type="PANTHER" id="PTHR11132">
    <property type="entry name" value="SOLUTE CARRIER FAMILY 35"/>
    <property type="match status" value="1"/>
</dbReference>
<feature type="compositionally biased region" description="Gly residues" evidence="5">
    <location>
        <begin position="108"/>
        <end position="117"/>
    </location>
</feature>
<dbReference type="EMBL" id="KB932202">
    <property type="protein sequence ID" value="KCV71884.1"/>
    <property type="molecule type" value="Genomic_DNA"/>
</dbReference>
<dbReference type="STRING" id="691883.A0A058ZBW1"/>
<evidence type="ECO:0000256" key="2">
    <source>
        <dbReference type="ARBA" id="ARBA00022692"/>
    </source>
</evidence>
<evidence type="ECO:0000256" key="4">
    <source>
        <dbReference type="ARBA" id="ARBA00023136"/>
    </source>
</evidence>
<organism evidence="8">
    <name type="scientific">Fonticula alba</name>
    <name type="common">Slime mold</name>
    <dbReference type="NCBI Taxonomy" id="691883"/>
    <lineage>
        <taxon>Eukaryota</taxon>
        <taxon>Rotosphaerida</taxon>
        <taxon>Fonticulaceae</taxon>
        <taxon>Fonticula</taxon>
    </lineage>
</organism>
<feature type="transmembrane region" description="Helical" evidence="6">
    <location>
        <begin position="266"/>
        <end position="286"/>
    </location>
</feature>
<reference evidence="8" key="1">
    <citation type="submission" date="2013-04" db="EMBL/GenBank/DDBJ databases">
        <title>The Genome Sequence of Fonticula alba ATCC 38817.</title>
        <authorList>
            <consortium name="The Broad Institute Genomics Platform"/>
            <person name="Russ C."/>
            <person name="Cuomo C."/>
            <person name="Burger G."/>
            <person name="Gray M.W."/>
            <person name="Holland P.W.H."/>
            <person name="King N."/>
            <person name="Lang F.B.F."/>
            <person name="Roger A.J."/>
            <person name="Ruiz-Trillo I."/>
            <person name="Brown M."/>
            <person name="Walker B."/>
            <person name="Young S."/>
            <person name="Zeng Q."/>
            <person name="Gargeya S."/>
            <person name="Fitzgerald M."/>
            <person name="Haas B."/>
            <person name="Abouelleil A."/>
            <person name="Allen A.W."/>
            <person name="Alvarado L."/>
            <person name="Arachchi H.M."/>
            <person name="Berlin A.M."/>
            <person name="Chapman S.B."/>
            <person name="Gainer-Dewar J."/>
            <person name="Goldberg J."/>
            <person name="Griggs A."/>
            <person name="Gujja S."/>
            <person name="Hansen M."/>
            <person name="Howarth C."/>
            <person name="Imamovic A."/>
            <person name="Ireland A."/>
            <person name="Larimer J."/>
            <person name="McCowan C."/>
            <person name="Murphy C."/>
            <person name="Pearson M."/>
            <person name="Poon T.W."/>
            <person name="Priest M."/>
            <person name="Roberts A."/>
            <person name="Saif S."/>
            <person name="Shea T."/>
            <person name="Sisk P."/>
            <person name="Sykes S."/>
            <person name="Wortman J."/>
            <person name="Nusbaum C."/>
            <person name="Birren B."/>
        </authorList>
    </citation>
    <scope>NUCLEOTIDE SEQUENCE [LARGE SCALE GENOMIC DNA]</scope>
    <source>
        <strain evidence="8">ATCC 38817</strain>
    </source>
</reference>
<sequence>MTVESLKQPDPQVDSRHPAVAGTVADSFALSNSPQPARANFSPYSPHTTAGLPPGSASSQQHIDALKGQLAQQQIAPQGALPSYQIATHQQTTIPMENIQMQHITGGPSDGGPGGKSGLQKDTSSLSQTFLDDEFVRLKHTKARGGPGAAVGHGTPTSSPSVGRIFSVILFYWIISLSTVFLNKYIFSSGEMQFSYPLLVTWYQILFALAALTVCGELGKRVRLFSAVPPVRLNRVKLQAIMPLTVLYVLMLALNNLCLKYVEVTFYQVARSLTIPFSIVFGFLLHGQRTSKAALLTSMVVVAGFVLGAYGEVHFSWSGILFGVGASACVSLYGLFVKQKLAVVDDNEWLLQEYNTALASVLMIPLIILSGEWNSLMNSPSDLAMLYMPRFWAIMSITALAGWMINLAMFLQIKTTTPLTNSISGTAKSCVQSLLAWMIYKNPVSGMNFAGIVLSLVGSSAYSMVRYREMKRAAALASRRRPE</sequence>
<feature type="domain" description="Sugar phosphate transporter" evidence="7">
    <location>
        <begin position="167"/>
        <end position="463"/>
    </location>
</feature>
<keyword evidence="3 6" id="KW-1133">Transmembrane helix</keyword>
<evidence type="ECO:0000256" key="1">
    <source>
        <dbReference type="ARBA" id="ARBA00004141"/>
    </source>
</evidence>
<evidence type="ECO:0000256" key="6">
    <source>
        <dbReference type="SAM" id="Phobius"/>
    </source>
</evidence>
<dbReference type="GO" id="GO:0016020">
    <property type="term" value="C:membrane"/>
    <property type="evidence" value="ECO:0007669"/>
    <property type="project" value="UniProtKB-SubCell"/>
</dbReference>
<dbReference type="OrthoDB" id="5547497at2759"/>
<feature type="region of interest" description="Disordered" evidence="5">
    <location>
        <begin position="102"/>
        <end position="123"/>
    </location>
</feature>
<feature type="transmembrane region" description="Helical" evidence="6">
    <location>
        <begin position="446"/>
        <end position="465"/>
    </location>
</feature>
<evidence type="ECO:0000256" key="3">
    <source>
        <dbReference type="ARBA" id="ARBA00022989"/>
    </source>
</evidence>
<name>A0A058ZBW1_FONAL</name>
<dbReference type="OMA" id="WWTSNIV"/>
<dbReference type="Proteomes" id="UP000030693">
    <property type="component" value="Unassembled WGS sequence"/>
</dbReference>
<dbReference type="AlphaFoldDB" id="A0A058ZBW1"/>
<evidence type="ECO:0000313" key="8">
    <source>
        <dbReference type="EMBL" id="KCV71884.1"/>
    </source>
</evidence>
<feature type="transmembrane region" description="Helical" evidence="6">
    <location>
        <begin position="317"/>
        <end position="337"/>
    </location>
</feature>
<dbReference type="eggNOG" id="KOG1442">
    <property type="taxonomic scope" value="Eukaryota"/>
</dbReference>
<dbReference type="InterPro" id="IPR004853">
    <property type="entry name" value="Sugar_P_trans_dom"/>
</dbReference>
<gene>
    <name evidence="8" type="ORF">H696_01293</name>
</gene>